<evidence type="ECO:0000259" key="4">
    <source>
        <dbReference type="Pfam" id="PF02678"/>
    </source>
</evidence>
<dbReference type="Pfam" id="PF02678">
    <property type="entry name" value="Pirin"/>
    <property type="match status" value="1"/>
</dbReference>
<keyword evidence="7" id="KW-1185">Reference proteome</keyword>
<dbReference type="OrthoDB" id="198735at2759"/>
<feature type="binding site" evidence="2">
    <location>
        <position position="99"/>
    </location>
    <ligand>
        <name>Fe cation</name>
        <dbReference type="ChEBI" id="CHEBI:24875"/>
    </ligand>
</feature>
<dbReference type="HOGENOM" id="CLU_045717_0_1_1"/>
<dbReference type="EMBL" id="CR382137">
    <property type="protein sequence ID" value="CAG88403.1"/>
    <property type="molecule type" value="Genomic_DNA"/>
</dbReference>
<dbReference type="InterPro" id="IPR003829">
    <property type="entry name" value="Pirin_N_dom"/>
</dbReference>
<dbReference type="eggNOG" id="ENOG502QQ5A">
    <property type="taxonomic scope" value="Eukaryota"/>
</dbReference>
<dbReference type="InterPro" id="IPR014710">
    <property type="entry name" value="RmlC-like_jellyroll"/>
</dbReference>
<accession>Q6BNT8</accession>
<dbReference type="PIRSF" id="PIRSF006232">
    <property type="entry name" value="Pirin"/>
    <property type="match status" value="1"/>
</dbReference>
<dbReference type="GO" id="GO:0046872">
    <property type="term" value="F:metal ion binding"/>
    <property type="evidence" value="ECO:0007669"/>
    <property type="project" value="UniProtKB-KW"/>
</dbReference>
<feature type="domain" description="Pirin N-terminal" evidence="4">
    <location>
        <begin position="21"/>
        <end position="119"/>
    </location>
</feature>
<protein>
    <submittedName>
        <fullName evidence="6">DEHA2E19085p</fullName>
    </submittedName>
</protein>
<keyword evidence="2" id="KW-0479">Metal-binding</keyword>
<name>Q6BNT8_DEBHA</name>
<dbReference type="VEuPathDB" id="FungiDB:DEHA2E19085g"/>
<keyword evidence="2" id="KW-0408">Iron</keyword>
<dbReference type="RefSeq" id="XP_460132.1">
    <property type="nucleotide sequence ID" value="XM_460132.1"/>
</dbReference>
<gene>
    <name evidence="6" type="ordered locus">DEHA2E19085g</name>
</gene>
<dbReference type="SUPFAM" id="SSF51182">
    <property type="entry name" value="RmlC-like cupins"/>
    <property type="match status" value="1"/>
</dbReference>
<comment type="cofactor">
    <cofactor evidence="2">
        <name>Fe cation</name>
        <dbReference type="ChEBI" id="CHEBI:24875"/>
    </cofactor>
    <text evidence="2">Binds 1 Fe cation per subunit.</text>
</comment>
<evidence type="ECO:0000259" key="5">
    <source>
        <dbReference type="Pfam" id="PF05726"/>
    </source>
</evidence>
<dbReference type="InterPro" id="IPR011051">
    <property type="entry name" value="RmlC_Cupin_sf"/>
</dbReference>
<feature type="domain" description="Pirin C-terminal" evidence="5">
    <location>
        <begin position="175"/>
        <end position="286"/>
    </location>
</feature>
<evidence type="ECO:0000313" key="7">
    <source>
        <dbReference type="Proteomes" id="UP000000599"/>
    </source>
</evidence>
<sequence length="310" mass="34577">MSFRTVYKILGAIEKTEGLGVKIRRSIGNLPLKKFNPFLLFDHFEASEGSGFEPHPHLGHETITLVLNGAIAHEDFTGSKGVIYPGDLQFMTAGRGIVHTEMPVQTSDKSLTAGIQVWVDLPEGLKESKPRYRDLRSNEIPEAMEQNGKLHIKIISGNYAGIGSLKDLAYTPIHYYHITMKPGAIFKQKLPKDFNFFLYIIRGDNLVINNEYQVKEHDTCLFNRDGDEISCKNASSGNQNENEGASEFVLIGGKTLDQKVNRYGTFVATSQSRVRQGLEDYSHASNGFENLKTWKSSIGNDTSTNKAKES</sequence>
<dbReference type="GeneID" id="2902200"/>
<proteinExistence type="inferred from homology"/>
<evidence type="ECO:0000256" key="1">
    <source>
        <dbReference type="ARBA" id="ARBA00008416"/>
    </source>
</evidence>
<dbReference type="InParanoid" id="Q6BNT8"/>
<dbReference type="Pfam" id="PF05726">
    <property type="entry name" value="Pirin_C"/>
    <property type="match status" value="1"/>
</dbReference>
<dbReference type="Proteomes" id="UP000000599">
    <property type="component" value="Chromosome E"/>
</dbReference>
<feature type="binding site" evidence="2">
    <location>
        <position position="55"/>
    </location>
    <ligand>
        <name>Fe cation</name>
        <dbReference type="ChEBI" id="CHEBI:24875"/>
    </ligand>
</feature>
<feature type="binding site" evidence="2">
    <location>
        <position position="57"/>
    </location>
    <ligand>
        <name>Fe cation</name>
        <dbReference type="ChEBI" id="CHEBI:24875"/>
    </ligand>
</feature>
<dbReference type="STRING" id="284592.Q6BNT8"/>
<dbReference type="KEGG" id="dha:DEHA2E19085g"/>
<feature type="binding site" evidence="2">
    <location>
        <position position="101"/>
    </location>
    <ligand>
        <name>Fe cation</name>
        <dbReference type="ChEBI" id="CHEBI:24875"/>
    </ligand>
</feature>
<evidence type="ECO:0000256" key="3">
    <source>
        <dbReference type="RuleBase" id="RU003457"/>
    </source>
</evidence>
<dbReference type="OMA" id="VAHRDNA"/>
<evidence type="ECO:0000256" key="2">
    <source>
        <dbReference type="PIRSR" id="PIRSR006232-1"/>
    </source>
</evidence>
<reference evidence="6 7" key="1">
    <citation type="journal article" date="2004" name="Nature">
        <title>Genome evolution in yeasts.</title>
        <authorList>
            <consortium name="Genolevures"/>
            <person name="Dujon B."/>
            <person name="Sherman D."/>
            <person name="Fischer G."/>
            <person name="Durrens P."/>
            <person name="Casaregola S."/>
            <person name="Lafontaine I."/>
            <person name="de Montigny J."/>
            <person name="Marck C."/>
            <person name="Neuveglise C."/>
            <person name="Talla E."/>
            <person name="Goffard N."/>
            <person name="Frangeul L."/>
            <person name="Aigle M."/>
            <person name="Anthouard V."/>
            <person name="Babour A."/>
            <person name="Barbe V."/>
            <person name="Barnay S."/>
            <person name="Blanchin S."/>
            <person name="Beckerich J.M."/>
            <person name="Beyne E."/>
            <person name="Bleykasten C."/>
            <person name="Boisrame A."/>
            <person name="Boyer J."/>
            <person name="Cattolico L."/>
            <person name="Confanioleri F."/>
            <person name="de Daruvar A."/>
            <person name="Despons L."/>
            <person name="Fabre E."/>
            <person name="Fairhead C."/>
            <person name="Ferry-Dumazet H."/>
            <person name="Groppi A."/>
            <person name="Hantraye F."/>
            <person name="Hennequin C."/>
            <person name="Jauniaux N."/>
            <person name="Joyet P."/>
            <person name="Kachouri R."/>
            <person name="Kerrest A."/>
            <person name="Koszul R."/>
            <person name="Lemaire M."/>
            <person name="Lesur I."/>
            <person name="Ma L."/>
            <person name="Muller H."/>
            <person name="Nicaud J.M."/>
            <person name="Nikolski M."/>
            <person name="Oztas S."/>
            <person name="Ozier-Kalogeropoulos O."/>
            <person name="Pellenz S."/>
            <person name="Potier S."/>
            <person name="Richard G.F."/>
            <person name="Straub M.L."/>
            <person name="Suleau A."/>
            <person name="Swennene D."/>
            <person name="Tekaia F."/>
            <person name="Wesolowski-Louvel M."/>
            <person name="Westhof E."/>
            <person name="Wirth B."/>
            <person name="Zeniou-Meyer M."/>
            <person name="Zivanovic I."/>
            <person name="Bolotin-Fukuhara M."/>
            <person name="Thierry A."/>
            <person name="Bouchier C."/>
            <person name="Caudron B."/>
            <person name="Scarpelli C."/>
            <person name="Gaillardin C."/>
            <person name="Weissenbach J."/>
            <person name="Wincker P."/>
            <person name="Souciet J.L."/>
        </authorList>
    </citation>
    <scope>NUCLEOTIDE SEQUENCE [LARGE SCALE GENOMIC DNA]</scope>
    <source>
        <strain evidence="7">ATCC 36239 / CBS 767 / BCRC 21394 / JCM 1990 / NBRC 0083 / IGC 2968</strain>
    </source>
</reference>
<organism evidence="6 7">
    <name type="scientific">Debaryomyces hansenii (strain ATCC 36239 / CBS 767 / BCRC 21394 / JCM 1990 / NBRC 0083 / IGC 2968)</name>
    <name type="common">Yeast</name>
    <name type="synonym">Torulaspora hansenii</name>
    <dbReference type="NCBI Taxonomy" id="284592"/>
    <lineage>
        <taxon>Eukaryota</taxon>
        <taxon>Fungi</taxon>
        <taxon>Dikarya</taxon>
        <taxon>Ascomycota</taxon>
        <taxon>Saccharomycotina</taxon>
        <taxon>Pichiomycetes</taxon>
        <taxon>Debaryomycetaceae</taxon>
        <taxon>Debaryomyces</taxon>
    </lineage>
</organism>
<dbReference type="InterPro" id="IPR008778">
    <property type="entry name" value="Pirin_C_dom"/>
</dbReference>
<dbReference type="CDD" id="cd02909">
    <property type="entry name" value="cupin_pirin_N"/>
    <property type="match status" value="1"/>
</dbReference>
<dbReference type="PANTHER" id="PTHR13903">
    <property type="entry name" value="PIRIN-RELATED"/>
    <property type="match status" value="1"/>
</dbReference>
<evidence type="ECO:0000313" key="6">
    <source>
        <dbReference type="EMBL" id="CAG88403.1"/>
    </source>
</evidence>
<dbReference type="AlphaFoldDB" id="Q6BNT8"/>
<dbReference type="CDD" id="cd02247">
    <property type="entry name" value="cupin_pirin_C"/>
    <property type="match status" value="1"/>
</dbReference>
<comment type="similarity">
    <text evidence="1 3">Belongs to the pirin family.</text>
</comment>
<dbReference type="Gene3D" id="2.60.120.10">
    <property type="entry name" value="Jelly Rolls"/>
    <property type="match status" value="2"/>
</dbReference>
<dbReference type="InterPro" id="IPR012093">
    <property type="entry name" value="Pirin"/>
</dbReference>
<dbReference type="PANTHER" id="PTHR13903:SF8">
    <property type="entry name" value="PIRIN"/>
    <property type="match status" value="1"/>
</dbReference>